<dbReference type="EMBL" id="HBKN01021991">
    <property type="protein sequence ID" value="CAE2303439.1"/>
    <property type="molecule type" value="Transcribed_RNA"/>
</dbReference>
<dbReference type="GO" id="GO:0016020">
    <property type="term" value="C:membrane"/>
    <property type="evidence" value="ECO:0007669"/>
    <property type="project" value="UniProtKB-SubCell"/>
</dbReference>
<dbReference type="GO" id="GO:0005635">
    <property type="term" value="C:nuclear envelope"/>
    <property type="evidence" value="ECO:0007669"/>
    <property type="project" value="TreeGrafter"/>
</dbReference>
<feature type="region of interest" description="Disordered" evidence="5">
    <location>
        <begin position="204"/>
        <end position="231"/>
    </location>
</feature>
<dbReference type="EMBL" id="HBKN01021980">
    <property type="protein sequence ID" value="CAE2303422.1"/>
    <property type="molecule type" value="Transcribed_RNA"/>
</dbReference>
<dbReference type="Gene3D" id="1.20.1250.20">
    <property type="entry name" value="MFS general substrate transporter like domains"/>
    <property type="match status" value="1"/>
</dbReference>
<accession>A0A6U6ADD0</accession>
<dbReference type="PRINTS" id="PR01035">
    <property type="entry name" value="TCRTETA"/>
</dbReference>
<dbReference type="EMBL" id="HBKN01022058">
    <property type="protein sequence ID" value="CAE2303538.1"/>
    <property type="molecule type" value="Transcribed_RNA"/>
</dbReference>
<proteinExistence type="predicted"/>
<feature type="transmembrane region" description="Helical" evidence="6">
    <location>
        <begin position="415"/>
        <end position="432"/>
    </location>
</feature>
<gene>
    <name evidence="8" type="ORF">GTHE00462_LOCUS17216</name>
    <name evidence="9" type="ORF">GTHE00462_LOCUS17224</name>
    <name evidence="10" type="ORF">GTHE00462_LOCUS17234</name>
    <name evidence="11" type="ORF">GTHE00462_LOCUS17244</name>
    <name evidence="12" type="ORF">GTHE00462_LOCUS17251</name>
    <name evidence="13" type="ORF">GTHE00462_LOCUS17260</name>
    <name evidence="14" type="ORF">GTHE00462_LOCUS17270</name>
    <name evidence="15" type="ORF">GTHE00462_LOCUS17276</name>
    <name evidence="16" type="ORF">GTHE00462_LOCUS17285</name>
    <name evidence="17" type="ORF">GTHE00462_LOCUS17292</name>
    <name evidence="18" type="ORF">GTHE00462_LOCUS17303</name>
</gene>
<dbReference type="EMBL" id="HBKN01021969">
    <property type="protein sequence ID" value="CAE2303402.1"/>
    <property type="molecule type" value="Transcribed_RNA"/>
</dbReference>
<evidence type="ECO:0000256" key="1">
    <source>
        <dbReference type="ARBA" id="ARBA00004141"/>
    </source>
</evidence>
<feature type="transmembrane region" description="Helical" evidence="6">
    <location>
        <begin position="176"/>
        <end position="197"/>
    </location>
</feature>
<dbReference type="SUPFAM" id="SSF103473">
    <property type="entry name" value="MFS general substrate transporter"/>
    <property type="match status" value="1"/>
</dbReference>
<evidence type="ECO:0000256" key="6">
    <source>
        <dbReference type="SAM" id="Phobius"/>
    </source>
</evidence>
<dbReference type="EMBL" id="HBKN01022014">
    <property type="protein sequence ID" value="CAE2303469.1"/>
    <property type="molecule type" value="Transcribed_RNA"/>
</dbReference>
<protein>
    <recommendedName>
        <fullName evidence="7">Major facilitator superfamily (MFS) profile domain-containing protein</fullName>
    </recommendedName>
</protein>
<dbReference type="EMBL" id="HBKN01022047">
    <property type="protein sequence ID" value="CAE2303523.1"/>
    <property type="molecule type" value="Transcribed_RNA"/>
</dbReference>
<feature type="transmembrane region" description="Helical" evidence="6">
    <location>
        <begin position="250"/>
        <end position="271"/>
    </location>
</feature>
<dbReference type="InterPro" id="IPR020846">
    <property type="entry name" value="MFS_dom"/>
</dbReference>
<dbReference type="Pfam" id="PF07690">
    <property type="entry name" value="MFS_1"/>
    <property type="match status" value="1"/>
</dbReference>
<dbReference type="InterPro" id="IPR036259">
    <property type="entry name" value="MFS_trans_sf"/>
</dbReference>
<evidence type="ECO:0000313" key="8">
    <source>
        <dbReference type="EMBL" id="CAE2303386.1"/>
    </source>
</evidence>
<evidence type="ECO:0000256" key="4">
    <source>
        <dbReference type="ARBA" id="ARBA00023136"/>
    </source>
</evidence>
<sequence>MVGRRQILHWLGVDSPTSRTLLVLKLAVFLDMVGVGLYVPLLPFYWRELGVKTELLGLVASVYQISQIVSGVVLGYVSDHMSGRKNILLLSFLGSAVSYALAGLSYQNSLISTLVLSRFIVGLVKQTMTISRAITTSLTTDEDRTRSLSHLRACATLAFLVGPTMGGLLSKTFNKAVPAYAAAALFVLNALMVQIVLPNDISSHAHPAKEKKEETEEEEKKEEEKRKTLVRSNSTGAVQGIRDLLEKEGLGSLTLIKFLNSVFVAACHVFSSKYVTEKYELEPHHMGYLSSYQSLVSLASQTYLVAAISKRFGEERTLQAAFLVSCMVSVLEGFSQHILIYAALIPIRTLSGDLISQMFETLFTSIVPKSEAASAFGTLGLLKAIARVGGPLYGGLLFAHVGTRLGFNARPAVESIHNFFVLAMLLYAYPILHRANKQKQA</sequence>
<evidence type="ECO:0000313" key="10">
    <source>
        <dbReference type="EMBL" id="CAE2303422.1"/>
    </source>
</evidence>
<dbReference type="PANTHER" id="PTHR24002">
    <property type="entry name" value="SOLUTE CARRIER FAMILY 22 MEMBER 18"/>
    <property type="match status" value="1"/>
</dbReference>
<evidence type="ECO:0000259" key="7">
    <source>
        <dbReference type="PROSITE" id="PS50850"/>
    </source>
</evidence>
<evidence type="ECO:0000313" key="12">
    <source>
        <dbReference type="EMBL" id="CAE2303453.1"/>
    </source>
</evidence>
<evidence type="ECO:0000313" key="9">
    <source>
        <dbReference type="EMBL" id="CAE2303402.1"/>
    </source>
</evidence>
<dbReference type="AlphaFoldDB" id="A0A6U6ADD0"/>
<keyword evidence="3 6" id="KW-1133">Transmembrane helix</keyword>
<dbReference type="InterPro" id="IPR001958">
    <property type="entry name" value="Tet-R_TetA/multi-R_MdtG-like"/>
</dbReference>
<feature type="transmembrane region" description="Helical" evidence="6">
    <location>
        <begin position="21"/>
        <end position="43"/>
    </location>
</feature>
<reference evidence="12" key="1">
    <citation type="submission" date="2021-01" db="EMBL/GenBank/DDBJ databases">
        <authorList>
            <person name="Corre E."/>
            <person name="Pelletier E."/>
            <person name="Niang G."/>
            <person name="Scheremetjew M."/>
            <person name="Finn R."/>
            <person name="Kale V."/>
            <person name="Holt S."/>
            <person name="Cochrane G."/>
            <person name="Meng A."/>
            <person name="Brown T."/>
            <person name="Cohen L."/>
        </authorList>
    </citation>
    <scope>NUCLEOTIDE SEQUENCE</scope>
    <source>
        <strain evidence="12">CCMP 2712</strain>
    </source>
</reference>
<evidence type="ECO:0000256" key="3">
    <source>
        <dbReference type="ARBA" id="ARBA00022989"/>
    </source>
</evidence>
<dbReference type="EMBL" id="HBKN01022003">
    <property type="protein sequence ID" value="CAE2303453.1"/>
    <property type="molecule type" value="Transcribed_RNA"/>
</dbReference>
<dbReference type="GO" id="GO:0022857">
    <property type="term" value="F:transmembrane transporter activity"/>
    <property type="evidence" value="ECO:0007669"/>
    <property type="project" value="InterPro"/>
</dbReference>
<evidence type="ECO:0000256" key="5">
    <source>
        <dbReference type="SAM" id="MobiDB-lite"/>
    </source>
</evidence>
<evidence type="ECO:0000313" key="16">
    <source>
        <dbReference type="EMBL" id="CAE2303523.1"/>
    </source>
</evidence>
<feature type="transmembrane region" description="Helical" evidence="6">
    <location>
        <begin position="55"/>
        <end position="75"/>
    </location>
</feature>
<name>A0A6U6ADD0_GUITH</name>
<dbReference type="PANTHER" id="PTHR24002:SF3">
    <property type="entry name" value="SOLUTE CARRIER FAMILY 22 MEMBER 18"/>
    <property type="match status" value="1"/>
</dbReference>
<dbReference type="InterPro" id="IPR011701">
    <property type="entry name" value="MFS"/>
</dbReference>
<evidence type="ECO:0000313" key="11">
    <source>
        <dbReference type="EMBL" id="CAE2303439.1"/>
    </source>
</evidence>
<evidence type="ECO:0000256" key="2">
    <source>
        <dbReference type="ARBA" id="ARBA00022692"/>
    </source>
</evidence>
<dbReference type="EMBL" id="HBKN01021958">
    <property type="protein sequence ID" value="CAE2303386.1"/>
    <property type="molecule type" value="Transcribed_RNA"/>
</dbReference>
<keyword evidence="4 6" id="KW-0472">Membrane</keyword>
<dbReference type="EMBL" id="HBKN01022069">
    <property type="protein sequence ID" value="CAE2303560.1"/>
    <property type="molecule type" value="Transcribed_RNA"/>
</dbReference>
<dbReference type="EMBL" id="HBKN01022025">
    <property type="protein sequence ID" value="CAE2303494.1"/>
    <property type="molecule type" value="Transcribed_RNA"/>
</dbReference>
<evidence type="ECO:0000313" key="18">
    <source>
        <dbReference type="EMBL" id="CAE2303560.1"/>
    </source>
</evidence>
<evidence type="ECO:0000313" key="17">
    <source>
        <dbReference type="EMBL" id="CAE2303538.1"/>
    </source>
</evidence>
<dbReference type="EMBL" id="HBKN01022036">
    <property type="protein sequence ID" value="CAE2303507.1"/>
    <property type="molecule type" value="Transcribed_RNA"/>
</dbReference>
<organism evidence="12">
    <name type="scientific">Guillardia theta</name>
    <name type="common">Cryptophyte</name>
    <name type="synonym">Cryptomonas phi</name>
    <dbReference type="NCBI Taxonomy" id="55529"/>
    <lineage>
        <taxon>Eukaryota</taxon>
        <taxon>Cryptophyceae</taxon>
        <taxon>Pyrenomonadales</taxon>
        <taxon>Geminigeraceae</taxon>
        <taxon>Guillardia</taxon>
    </lineage>
</organism>
<dbReference type="PROSITE" id="PS50850">
    <property type="entry name" value="MFS"/>
    <property type="match status" value="1"/>
</dbReference>
<evidence type="ECO:0000313" key="15">
    <source>
        <dbReference type="EMBL" id="CAE2303507.1"/>
    </source>
</evidence>
<feature type="transmembrane region" description="Helical" evidence="6">
    <location>
        <begin position="87"/>
        <end position="104"/>
    </location>
</feature>
<evidence type="ECO:0000313" key="14">
    <source>
        <dbReference type="EMBL" id="CAE2303494.1"/>
    </source>
</evidence>
<evidence type="ECO:0000313" key="13">
    <source>
        <dbReference type="EMBL" id="CAE2303469.1"/>
    </source>
</evidence>
<keyword evidence="2 6" id="KW-0812">Transmembrane</keyword>
<comment type="subcellular location">
    <subcellularLocation>
        <location evidence="1">Membrane</location>
        <topology evidence="1">Multi-pass membrane protein</topology>
    </subcellularLocation>
</comment>
<feature type="transmembrane region" description="Helical" evidence="6">
    <location>
        <begin position="151"/>
        <end position="170"/>
    </location>
</feature>
<feature type="domain" description="Major facilitator superfamily (MFS) profile" evidence="7">
    <location>
        <begin position="20"/>
        <end position="436"/>
    </location>
</feature>